<name>A0A101M2Q2_PICGL</name>
<evidence type="ECO:0000313" key="2">
    <source>
        <dbReference type="EMBL" id="KUM49969.1"/>
    </source>
</evidence>
<evidence type="ECO:0000256" key="1">
    <source>
        <dbReference type="SAM" id="SignalP"/>
    </source>
</evidence>
<organism evidence="2">
    <name type="scientific">Picea glauca</name>
    <name type="common">White spruce</name>
    <name type="synonym">Pinus glauca</name>
    <dbReference type="NCBI Taxonomy" id="3330"/>
    <lineage>
        <taxon>Eukaryota</taxon>
        <taxon>Viridiplantae</taxon>
        <taxon>Streptophyta</taxon>
        <taxon>Embryophyta</taxon>
        <taxon>Tracheophyta</taxon>
        <taxon>Spermatophyta</taxon>
        <taxon>Pinopsida</taxon>
        <taxon>Pinidae</taxon>
        <taxon>Conifers I</taxon>
        <taxon>Pinales</taxon>
        <taxon>Pinaceae</taxon>
        <taxon>Picea</taxon>
    </lineage>
</organism>
<evidence type="ECO:0008006" key="3">
    <source>
        <dbReference type="Google" id="ProtNLM"/>
    </source>
</evidence>
<accession>A0A101M2Q2</accession>
<geneLocation type="mitochondrion" evidence="2"/>
<dbReference type="EMBL" id="LKAM01000002">
    <property type="protein sequence ID" value="KUM49969.1"/>
    <property type="molecule type" value="Genomic_DNA"/>
</dbReference>
<gene>
    <name evidence="2" type="ORF">ABT39_MTgene3197</name>
</gene>
<keyword evidence="2" id="KW-0496">Mitochondrion</keyword>
<feature type="signal peptide" evidence="1">
    <location>
        <begin position="1"/>
        <end position="21"/>
    </location>
</feature>
<dbReference type="AlphaFoldDB" id="A0A101M2Q2"/>
<reference evidence="2" key="1">
    <citation type="journal article" date="2015" name="Genome Biol. Evol.">
        <title>Organellar Genomes of White Spruce (Picea glauca): Assembly and Annotation.</title>
        <authorList>
            <person name="Jackman S.D."/>
            <person name="Warren R.L."/>
            <person name="Gibb E.A."/>
            <person name="Vandervalk B.P."/>
            <person name="Mohamadi H."/>
            <person name="Chu J."/>
            <person name="Raymond A."/>
            <person name="Pleasance S."/>
            <person name="Coope R."/>
            <person name="Wildung M.R."/>
            <person name="Ritland C.E."/>
            <person name="Bousquet J."/>
            <person name="Jones S.J."/>
            <person name="Bohlmann J."/>
            <person name="Birol I."/>
        </authorList>
    </citation>
    <scope>NUCLEOTIDE SEQUENCE [LARGE SCALE GENOMIC DNA]</scope>
    <source>
        <tissue evidence="2">Flushing bud</tissue>
    </source>
</reference>
<comment type="caution">
    <text evidence="2">The sequence shown here is derived from an EMBL/GenBank/DDBJ whole genome shotgun (WGS) entry which is preliminary data.</text>
</comment>
<proteinExistence type="predicted"/>
<protein>
    <recommendedName>
        <fullName evidence="3">Secreted protein</fullName>
    </recommendedName>
</protein>
<keyword evidence="1" id="KW-0732">Signal</keyword>
<sequence length="68" mass="7348">MSSMWGVPFSCCSFLPCWVEACGEVSSGLLVGGYLPFLWSSGEAVIRPTPISWGAVFRGIAYLVRCVL</sequence>
<feature type="chain" id="PRO_5007100243" description="Secreted protein" evidence="1">
    <location>
        <begin position="22"/>
        <end position="68"/>
    </location>
</feature>